<dbReference type="Proteomes" id="UP001353858">
    <property type="component" value="Unassembled WGS sequence"/>
</dbReference>
<name>A0AAN7QHB3_9COLE</name>
<dbReference type="EMBL" id="JARPUR010000004">
    <property type="protein sequence ID" value="KAK4877683.1"/>
    <property type="molecule type" value="Genomic_DNA"/>
</dbReference>
<sequence length="74" mass="8994">MANFQEIDNDDIFEDDFDIIEIIDYGFPRQIYRRSEHFDTLDILGFYKRFRLTKETCLNLLVLIEDEIEHVSDM</sequence>
<accession>A0AAN7QHB3</accession>
<evidence type="ECO:0000313" key="1">
    <source>
        <dbReference type="EMBL" id="KAK4877683.1"/>
    </source>
</evidence>
<protein>
    <submittedName>
        <fullName evidence="1">Uncharacterized protein</fullName>
    </submittedName>
</protein>
<gene>
    <name evidence="1" type="ORF">RN001_010189</name>
</gene>
<comment type="caution">
    <text evidence="1">The sequence shown here is derived from an EMBL/GenBank/DDBJ whole genome shotgun (WGS) entry which is preliminary data.</text>
</comment>
<evidence type="ECO:0000313" key="2">
    <source>
        <dbReference type="Proteomes" id="UP001353858"/>
    </source>
</evidence>
<reference evidence="2" key="1">
    <citation type="submission" date="2023-01" db="EMBL/GenBank/DDBJ databases">
        <title>Key to firefly adult light organ development and bioluminescence: homeobox transcription factors regulate luciferase expression and transportation to peroxisome.</title>
        <authorList>
            <person name="Fu X."/>
        </authorList>
    </citation>
    <scope>NUCLEOTIDE SEQUENCE [LARGE SCALE GENOMIC DNA]</scope>
</reference>
<proteinExistence type="predicted"/>
<dbReference type="AlphaFoldDB" id="A0AAN7QHB3"/>
<organism evidence="1 2">
    <name type="scientific">Aquatica leii</name>
    <dbReference type="NCBI Taxonomy" id="1421715"/>
    <lineage>
        <taxon>Eukaryota</taxon>
        <taxon>Metazoa</taxon>
        <taxon>Ecdysozoa</taxon>
        <taxon>Arthropoda</taxon>
        <taxon>Hexapoda</taxon>
        <taxon>Insecta</taxon>
        <taxon>Pterygota</taxon>
        <taxon>Neoptera</taxon>
        <taxon>Endopterygota</taxon>
        <taxon>Coleoptera</taxon>
        <taxon>Polyphaga</taxon>
        <taxon>Elateriformia</taxon>
        <taxon>Elateroidea</taxon>
        <taxon>Lampyridae</taxon>
        <taxon>Luciolinae</taxon>
        <taxon>Aquatica</taxon>
    </lineage>
</organism>
<keyword evidence="2" id="KW-1185">Reference proteome</keyword>